<dbReference type="InterPro" id="IPR050763">
    <property type="entry name" value="ABC_transporter_ATP-binding"/>
</dbReference>
<proteinExistence type="inferred from homology"/>
<dbReference type="InterPro" id="IPR017871">
    <property type="entry name" value="ABC_transporter-like_CS"/>
</dbReference>
<accession>A0A420ZCP1</accession>
<dbReference type="GO" id="GO:0016887">
    <property type="term" value="F:ATP hydrolysis activity"/>
    <property type="evidence" value="ECO:0007669"/>
    <property type="project" value="InterPro"/>
</dbReference>
<comment type="caution">
    <text evidence="6">The sequence shown here is derived from an EMBL/GenBank/DDBJ whole genome shotgun (WGS) entry which is preliminary data.</text>
</comment>
<gene>
    <name evidence="6" type="ORF">DRH29_02170</name>
</gene>
<evidence type="ECO:0000256" key="2">
    <source>
        <dbReference type="ARBA" id="ARBA00022448"/>
    </source>
</evidence>
<comment type="similarity">
    <text evidence="1">Belongs to the ABC transporter superfamily.</text>
</comment>
<dbReference type="PANTHER" id="PTHR42711">
    <property type="entry name" value="ABC TRANSPORTER ATP-BINDING PROTEIN"/>
    <property type="match status" value="1"/>
</dbReference>
<evidence type="ECO:0000256" key="3">
    <source>
        <dbReference type="ARBA" id="ARBA00022741"/>
    </source>
</evidence>
<protein>
    <submittedName>
        <fullName evidence="6">ABC transporter ATP-binding protein</fullName>
    </submittedName>
</protein>
<evidence type="ECO:0000256" key="1">
    <source>
        <dbReference type="ARBA" id="ARBA00005417"/>
    </source>
</evidence>
<dbReference type="SMART" id="SM00382">
    <property type="entry name" value="AAA"/>
    <property type="match status" value="1"/>
</dbReference>
<organism evidence="6 7">
    <name type="scientific">candidate division Kazan bacterium</name>
    <dbReference type="NCBI Taxonomy" id="2202143"/>
    <lineage>
        <taxon>Bacteria</taxon>
        <taxon>Bacteria division Kazan-3B-28</taxon>
    </lineage>
</organism>
<keyword evidence="2" id="KW-0813">Transport</keyword>
<sequence>MKVIEVRGLTKFYGKNRGVEDLNFEVNEGEIFGFLGPNGAGKTTAIRLMLDFIRADRGKIKIFGMDSKNNAVAIHREIGFISGENFLYPHMKGRELLSWLKSFHKHKNGLSLSRLLEIFKLDTKRRIKDYSSGNRKKLALVQALVHHPKLLILDEPTNGLDPIMKENLYAVLKSLKGSGTTVFLSSHDLTEVQKVCDRAIIIKDGRIVDVEDIHELVRKGAAIFDITFVDKPSPEALAGLNVLAQSGKTVRIQTTGSVQDMLRWLSQYQIADLSVTKPNIEDIFLTYYK</sequence>
<dbReference type="Pfam" id="PF00005">
    <property type="entry name" value="ABC_tran"/>
    <property type="match status" value="1"/>
</dbReference>
<dbReference type="CDD" id="cd03230">
    <property type="entry name" value="ABC_DR_subfamily_A"/>
    <property type="match status" value="1"/>
</dbReference>
<dbReference type="PROSITE" id="PS00211">
    <property type="entry name" value="ABC_TRANSPORTER_1"/>
    <property type="match status" value="1"/>
</dbReference>
<dbReference type="PANTHER" id="PTHR42711:SF5">
    <property type="entry name" value="ABC TRANSPORTER ATP-BINDING PROTEIN NATA"/>
    <property type="match status" value="1"/>
</dbReference>
<evidence type="ECO:0000313" key="7">
    <source>
        <dbReference type="Proteomes" id="UP000281261"/>
    </source>
</evidence>
<reference evidence="6 7" key="1">
    <citation type="submission" date="2018-06" db="EMBL/GenBank/DDBJ databases">
        <title>Extensive metabolic versatility and redundancy in microbially diverse, dynamic hydrothermal sediments.</title>
        <authorList>
            <person name="Dombrowski N."/>
            <person name="Teske A."/>
            <person name="Baker B.J."/>
        </authorList>
    </citation>
    <scope>NUCLEOTIDE SEQUENCE [LARGE SCALE GENOMIC DNA]</scope>
    <source>
        <strain evidence="6">B79_G16</strain>
    </source>
</reference>
<name>A0A420ZCP1_UNCK3</name>
<dbReference type="Proteomes" id="UP000281261">
    <property type="component" value="Unassembled WGS sequence"/>
</dbReference>
<dbReference type="Gene3D" id="3.40.50.300">
    <property type="entry name" value="P-loop containing nucleotide triphosphate hydrolases"/>
    <property type="match status" value="1"/>
</dbReference>
<dbReference type="EMBL" id="QMNG01000005">
    <property type="protein sequence ID" value="RLC37383.1"/>
    <property type="molecule type" value="Genomic_DNA"/>
</dbReference>
<dbReference type="PROSITE" id="PS50893">
    <property type="entry name" value="ABC_TRANSPORTER_2"/>
    <property type="match status" value="1"/>
</dbReference>
<evidence type="ECO:0000256" key="4">
    <source>
        <dbReference type="ARBA" id="ARBA00022840"/>
    </source>
</evidence>
<dbReference type="InterPro" id="IPR003439">
    <property type="entry name" value="ABC_transporter-like_ATP-bd"/>
</dbReference>
<dbReference type="InterPro" id="IPR003593">
    <property type="entry name" value="AAA+_ATPase"/>
</dbReference>
<evidence type="ECO:0000313" key="6">
    <source>
        <dbReference type="EMBL" id="RLC37383.1"/>
    </source>
</evidence>
<dbReference type="GO" id="GO:0005524">
    <property type="term" value="F:ATP binding"/>
    <property type="evidence" value="ECO:0007669"/>
    <property type="project" value="UniProtKB-KW"/>
</dbReference>
<dbReference type="InterPro" id="IPR027417">
    <property type="entry name" value="P-loop_NTPase"/>
</dbReference>
<dbReference type="SUPFAM" id="SSF52540">
    <property type="entry name" value="P-loop containing nucleoside triphosphate hydrolases"/>
    <property type="match status" value="1"/>
</dbReference>
<keyword evidence="3" id="KW-0547">Nucleotide-binding</keyword>
<evidence type="ECO:0000259" key="5">
    <source>
        <dbReference type="PROSITE" id="PS50893"/>
    </source>
</evidence>
<feature type="domain" description="ABC transporter" evidence="5">
    <location>
        <begin position="4"/>
        <end position="229"/>
    </location>
</feature>
<keyword evidence="4 6" id="KW-0067">ATP-binding</keyword>
<dbReference type="AlphaFoldDB" id="A0A420ZCP1"/>